<dbReference type="AlphaFoldDB" id="A0A540MKC8"/>
<feature type="transmembrane region" description="Helical" evidence="1">
    <location>
        <begin position="12"/>
        <end position="29"/>
    </location>
</feature>
<keyword evidence="1" id="KW-0472">Membrane</keyword>
<evidence type="ECO:0000313" key="2">
    <source>
        <dbReference type="EMBL" id="TQD98859.1"/>
    </source>
</evidence>
<keyword evidence="3" id="KW-1185">Reference proteome</keyword>
<name>A0A540MKC8_MALBA</name>
<comment type="caution">
    <text evidence="2">The sequence shown here is derived from an EMBL/GenBank/DDBJ whole genome shotgun (WGS) entry which is preliminary data.</text>
</comment>
<proteinExistence type="predicted"/>
<sequence length="93" mass="10234">MARVFAPPPSSSGVGKLVCFIPGVLIGWIDERIVMVAFENSADGGDCKALGFSCFVFVCIGFQNLVLDLFVTLLGLCLEYYFQFSKKKQQNEV</sequence>
<protein>
    <submittedName>
        <fullName evidence="2">Uncharacterized protein</fullName>
    </submittedName>
</protein>
<feature type="transmembrane region" description="Helical" evidence="1">
    <location>
        <begin position="49"/>
        <end position="82"/>
    </location>
</feature>
<keyword evidence="1" id="KW-1133">Transmembrane helix</keyword>
<evidence type="ECO:0000256" key="1">
    <source>
        <dbReference type="SAM" id="Phobius"/>
    </source>
</evidence>
<dbReference type="Proteomes" id="UP000315295">
    <property type="component" value="Unassembled WGS sequence"/>
</dbReference>
<gene>
    <name evidence="2" type="ORF">C1H46_015502</name>
</gene>
<organism evidence="2 3">
    <name type="scientific">Malus baccata</name>
    <name type="common">Siberian crab apple</name>
    <name type="synonym">Pyrus baccata</name>
    <dbReference type="NCBI Taxonomy" id="106549"/>
    <lineage>
        <taxon>Eukaryota</taxon>
        <taxon>Viridiplantae</taxon>
        <taxon>Streptophyta</taxon>
        <taxon>Embryophyta</taxon>
        <taxon>Tracheophyta</taxon>
        <taxon>Spermatophyta</taxon>
        <taxon>Magnoliopsida</taxon>
        <taxon>eudicotyledons</taxon>
        <taxon>Gunneridae</taxon>
        <taxon>Pentapetalae</taxon>
        <taxon>rosids</taxon>
        <taxon>fabids</taxon>
        <taxon>Rosales</taxon>
        <taxon>Rosaceae</taxon>
        <taxon>Amygdaloideae</taxon>
        <taxon>Maleae</taxon>
        <taxon>Malus</taxon>
    </lineage>
</organism>
<keyword evidence="1" id="KW-0812">Transmembrane</keyword>
<dbReference type="EMBL" id="VIEB01000246">
    <property type="protein sequence ID" value="TQD98859.1"/>
    <property type="molecule type" value="Genomic_DNA"/>
</dbReference>
<evidence type="ECO:0000313" key="3">
    <source>
        <dbReference type="Proteomes" id="UP000315295"/>
    </source>
</evidence>
<accession>A0A540MKC8</accession>
<reference evidence="2 3" key="1">
    <citation type="journal article" date="2019" name="G3 (Bethesda)">
        <title>Sequencing of a Wild Apple (Malus baccata) Genome Unravels the Differences Between Cultivated and Wild Apple Species Regarding Disease Resistance and Cold Tolerance.</title>
        <authorList>
            <person name="Chen X."/>
        </authorList>
    </citation>
    <scope>NUCLEOTIDE SEQUENCE [LARGE SCALE GENOMIC DNA]</scope>
    <source>
        <strain evidence="3">cv. Shandingzi</strain>
        <tissue evidence="2">Leaves</tissue>
    </source>
</reference>